<dbReference type="InterPro" id="IPR052386">
    <property type="entry name" value="GPSM"/>
</dbReference>
<evidence type="ECO:0000259" key="6">
    <source>
        <dbReference type="Pfam" id="PF12770"/>
    </source>
</evidence>
<feature type="coiled-coil region" evidence="5">
    <location>
        <begin position="496"/>
        <end position="523"/>
    </location>
</feature>
<evidence type="ECO:0000256" key="4">
    <source>
        <dbReference type="PROSITE-ProRule" id="PRU00339"/>
    </source>
</evidence>
<dbReference type="PANTHER" id="PTHR45954:SF1">
    <property type="entry name" value="LD33695P"/>
    <property type="match status" value="1"/>
</dbReference>
<dbReference type="KEGG" id="ned:HUN01_19260"/>
<organism evidence="8 9">
    <name type="scientific">Nostoc edaphicum CCNP1411</name>
    <dbReference type="NCBI Taxonomy" id="1472755"/>
    <lineage>
        <taxon>Bacteria</taxon>
        <taxon>Bacillati</taxon>
        <taxon>Cyanobacteriota</taxon>
        <taxon>Cyanophyceae</taxon>
        <taxon>Nostocales</taxon>
        <taxon>Nostocaceae</taxon>
        <taxon>Nostoc</taxon>
    </lineage>
</organism>
<evidence type="ECO:0000256" key="3">
    <source>
        <dbReference type="ARBA" id="ARBA00022737"/>
    </source>
</evidence>
<sequence>MKQLGRVLLAIGIGLACVVMEPSQLAVWGQTNNSQTQQAQKLLELAIEQANKGQPQKAIATLEQALLLAQQQKDRKLEAVILAWIGFNYRNIGQPKLALDYYNQSLPITKEVGDRTGEASTLSNIGLVYANIGQPKLALDYYNQSLLIRKQVGDRAGEAKTLNNIGTVYADIGQPKLALDYYNQSLPIRKEVGDRAGEAKTLNNIGFVYADIGEPNKALDYFNQSLPITKEVGDRASEATTLSNIGTVYADIGQPNKALDYHNQSLPITKEVGDRAGEATTLNNIGFVYTNIGQPKLALDYYNQSLLITKEVGDRAGEATTLNNIGFVYAYIEQPKLALDYYNQSLLIRKQVGDRAGEATTLNNIGTIYAYIEQPKLALDYYNQSLLIRKQVGDRAGEATTLNNIGFVYADIGKPDKAVEHFKQSLTRILEIRANITKDERIKFLQLQQDTRNALINILIKLHQNKDAYEWANFVTTVDLVDYTRLIDAKVKDPASQKAINEWNQLNQQLQLLRQNLQQQFSEPLSGQMRELEAQVFKKSEEISQRFPEVAEIFETTPTDISRLQANIPTGTTLIHPVVLTDTKNAPNTIALFVLTKNSLTVKQVSVPKQFYKLVKQTYEQLTNRLKYEYLDNLESLYNLLIAPVESEIQATKPQQLGFIASGALRYIPFDTLYDSKNNQFLLEKYPVSYLTRLSTRSFQSPKTNPSPAQKRVLAFGNPSPNGLLALTNAEIEVKKIADTLPGSKFFTGDKATLDSFKILAPQFPLLHLATHGCFQRGGCLKLKLEENVLVFADEKLKIADAARLGLENVDLITLSACQTALQTDNSGEPIIDDNEASITGLAYLFERAGAKAVIGNLWSIDDKATRDIMVEFYQNLNQGKSKTQALREAKLTQIQRHPFFWSSFVLIGDPN</sequence>
<evidence type="ECO:0000313" key="8">
    <source>
        <dbReference type="EMBL" id="QMS89612.1"/>
    </source>
</evidence>
<evidence type="ECO:0000256" key="2">
    <source>
        <dbReference type="ARBA" id="ARBA00022490"/>
    </source>
</evidence>
<evidence type="ECO:0000259" key="7">
    <source>
        <dbReference type="Pfam" id="PF12862"/>
    </source>
</evidence>
<evidence type="ECO:0000256" key="1">
    <source>
        <dbReference type="ARBA" id="ARBA00004496"/>
    </source>
</evidence>
<protein>
    <submittedName>
        <fullName evidence="8">CHAT domain-containing protein</fullName>
    </submittedName>
</protein>
<dbReference type="GO" id="GO:0001965">
    <property type="term" value="F:G-protein alpha-subunit binding"/>
    <property type="evidence" value="ECO:0007669"/>
    <property type="project" value="TreeGrafter"/>
</dbReference>
<dbReference type="Pfam" id="PF12770">
    <property type="entry name" value="CHAT"/>
    <property type="match status" value="1"/>
</dbReference>
<dbReference type="PANTHER" id="PTHR45954">
    <property type="entry name" value="LD33695P"/>
    <property type="match status" value="1"/>
</dbReference>
<dbReference type="GO" id="GO:0005092">
    <property type="term" value="F:GDP-dissociation inhibitor activity"/>
    <property type="evidence" value="ECO:0007669"/>
    <property type="project" value="TreeGrafter"/>
</dbReference>
<keyword evidence="5" id="KW-0175">Coiled coil</keyword>
<dbReference type="Pfam" id="PF12862">
    <property type="entry name" value="ANAPC5"/>
    <property type="match status" value="1"/>
</dbReference>
<dbReference type="InterPro" id="IPR019734">
    <property type="entry name" value="TPR_rpt"/>
</dbReference>
<keyword evidence="4" id="KW-0802">TPR repeat</keyword>
<dbReference type="InterPro" id="IPR026000">
    <property type="entry name" value="Apc5_dom"/>
</dbReference>
<dbReference type="AlphaFoldDB" id="A0A7D7LFW9"/>
<dbReference type="SMART" id="SM00028">
    <property type="entry name" value="TPR"/>
    <property type="match status" value="10"/>
</dbReference>
<keyword evidence="2" id="KW-0963">Cytoplasm</keyword>
<dbReference type="RefSeq" id="WP_181927545.1">
    <property type="nucleotide sequence ID" value="NZ_CP054698.1"/>
</dbReference>
<accession>A0A7D7LFW9</accession>
<feature type="repeat" description="TPR" evidence="4">
    <location>
        <begin position="239"/>
        <end position="272"/>
    </location>
</feature>
<dbReference type="Proteomes" id="UP000514713">
    <property type="component" value="Chromosome"/>
</dbReference>
<reference evidence="9" key="1">
    <citation type="submission" date="2020-06" db="EMBL/GenBank/DDBJ databases">
        <title>Nostoc edaphicum CCNP1411 genome.</title>
        <authorList>
            <person name="Fidor A."/>
            <person name="Grabski M."/>
            <person name="Gawor J."/>
            <person name="Gromadka R."/>
            <person name="Wegrzyn G."/>
            <person name="Mazur-Marzec H."/>
        </authorList>
    </citation>
    <scope>NUCLEOTIDE SEQUENCE [LARGE SCALE GENOMIC DNA]</scope>
    <source>
        <strain evidence="9">CCNP1411</strain>
    </source>
</reference>
<gene>
    <name evidence="8" type="ORF">HUN01_19260</name>
</gene>
<dbReference type="Gene3D" id="1.25.40.10">
    <property type="entry name" value="Tetratricopeptide repeat domain"/>
    <property type="match status" value="3"/>
</dbReference>
<dbReference type="EMBL" id="CP054698">
    <property type="protein sequence ID" value="QMS89612.1"/>
    <property type="molecule type" value="Genomic_DNA"/>
</dbReference>
<dbReference type="PROSITE" id="PS50005">
    <property type="entry name" value="TPR"/>
    <property type="match status" value="5"/>
</dbReference>
<evidence type="ECO:0000313" key="9">
    <source>
        <dbReference type="Proteomes" id="UP000514713"/>
    </source>
</evidence>
<dbReference type="PROSITE" id="PS51257">
    <property type="entry name" value="PROKAR_LIPOPROTEIN"/>
    <property type="match status" value="1"/>
</dbReference>
<keyword evidence="3" id="KW-0677">Repeat</keyword>
<evidence type="ECO:0000256" key="5">
    <source>
        <dbReference type="SAM" id="Coils"/>
    </source>
</evidence>
<feature type="domain" description="Anaphase-promoting complex subunit 5" evidence="7">
    <location>
        <begin position="33"/>
        <end position="85"/>
    </location>
</feature>
<dbReference type="InterPro" id="IPR011990">
    <property type="entry name" value="TPR-like_helical_dom_sf"/>
</dbReference>
<feature type="repeat" description="TPR" evidence="4">
    <location>
        <begin position="279"/>
        <end position="312"/>
    </location>
</feature>
<keyword evidence="9" id="KW-1185">Reference proteome</keyword>
<feature type="domain" description="CHAT" evidence="6">
    <location>
        <begin position="634"/>
        <end position="910"/>
    </location>
</feature>
<dbReference type="InterPro" id="IPR024983">
    <property type="entry name" value="CHAT_dom"/>
</dbReference>
<dbReference type="SUPFAM" id="SSF48452">
    <property type="entry name" value="TPR-like"/>
    <property type="match status" value="3"/>
</dbReference>
<feature type="repeat" description="TPR" evidence="4">
    <location>
        <begin position="119"/>
        <end position="152"/>
    </location>
</feature>
<dbReference type="Pfam" id="PF13424">
    <property type="entry name" value="TPR_12"/>
    <property type="match status" value="4"/>
</dbReference>
<feature type="repeat" description="TPR" evidence="4">
    <location>
        <begin position="159"/>
        <end position="192"/>
    </location>
</feature>
<dbReference type="GO" id="GO:0005938">
    <property type="term" value="C:cell cortex"/>
    <property type="evidence" value="ECO:0007669"/>
    <property type="project" value="TreeGrafter"/>
</dbReference>
<feature type="repeat" description="TPR" evidence="4">
    <location>
        <begin position="199"/>
        <end position="232"/>
    </location>
</feature>
<proteinExistence type="predicted"/>
<name>A0A7D7LFW9_9NOSO</name>
<comment type="subcellular location">
    <subcellularLocation>
        <location evidence="1">Cytoplasm</location>
    </subcellularLocation>
</comment>